<dbReference type="Proteomes" id="UP000012227">
    <property type="component" value="Unassembled WGS sequence"/>
</dbReference>
<gene>
    <name evidence="2" type="ORF">LEP1GSC199_2697</name>
</gene>
<evidence type="ECO:0000313" key="2">
    <source>
        <dbReference type="EMBL" id="EMY69006.1"/>
    </source>
</evidence>
<protein>
    <submittedName>
        <fullName evidence="2">Uncharacterized protein</fullName>
    </submittedName>
</protein>
<keyword evidence="1" id="KW-0812">Transmembrane</keyword>
<keyword evidence="1" id="KW-0472">Membrane</keyword>
<proteinExistence type="predicted"/>
<feature type="transmembrane region" description="Helical" evidence="1">
    <location>
        <begin position="12"/>
        <end position="32"/>
    </location>
</feature>
<dbReference type="EMBL" id="AOGY02000062">
    <property type="protein sequence ID" value="EMY69006.1"/>
    <property type="molecule type" value="Genomic_DNA"/>
</dbReference>
<comment type="caution">
    <text evidence="2">The sequence shown here is derived from an EMBL/GenBank/DDBJ whole genome shotgun (WGS) entry which is preliminary data.</text>
</comment>
<dbReference type="AlphaFoldDB" id="N1WAX9"/>
<name>N1WAX9_9LEPT</name>
<reference evidence="2 3" key="1">
    <citation type="submission" date="2013-03" db="EMBL/GenBank/DDBJ databases">
        <authorList>
            <person name="Harkins D.M."/>
            <person name="Durkin A.S."/>
            <person name="Brinkac L.M."/>
            <person name="Haft D.H."/>
            <person name="Selengut J.D."/>
            <person name="Sanka R."/>
            <person name="DePew J."/>
            <person name="Purushe J."/>
            <person name="Galloway R.L."/>
            <person name="Vinetz J.M."/>
            <person name="Sutton G.G."/>
            <person name="Nierman W.C."/>
            <person name="Fouts D.E."/>
        </authorList>
    </citation>
    <scope>NUCLEOTIDE SEQUENCE [LARGE SCALE GENOMIC DNA]</scope>
    <source>
        <strain evidence="2 3">Waz Holland</strain>
    </source>
</reference>
<sequence length="39" mass="4532">MLLGIRQFIVKDHLEIVSIPFAFQLGYGYFIFLNSLNIT</sequence>
<accession>N1WAX9</accession>
<organism evidence="2 3">
    <name type="scientific">Leptospira vanthielii serovar Holland str. Waz Holland = ATCC 700522</name>
    <dbReference type="NCBI Taxonomy" id="1218591"/>
    <lineage>
        <taxon>Bacteria</taxon>
        <taxon>Pseudomonadati</taxon>
        <taxon>Spirochaetota</taxon>
        <taxon>Spirochaetia</taxon>
        <taxon>Leptospirales</taxon>
        <taxon>Leptospiraceae</taxon>
        <taxon>Leptospira</taxon>
    </lineage>
</organism>
<evidence type="ECO:0000256" key="1">
    <source>
        <dbReference type="SAM" id="Phobius"/>
    </source>
</evidence>
<evidence type="ECO:0000313" key="3">
    <source>
        <dbReference type="Proteomes" id="UP000012227"/>
    </source>
</evidence>
<keyword evidence="1" id="KW-1133">Transmembrane helix</keyword>